<dbReference type="PANTHER" id="PTHR12526">
    <property type="entry name" value="GLYCOSYLTRANSFERASE"/>
    <property type="match status" value="1"/>
</dbReference>
<dbReference type="Proteomes" id="UP001305815">
    <property type="component" value="Chromosome"/>
</dbReference>
<dbReference type="SUPFAM" id="SSF53756">
    <property type="entry name" value="UDP-Glycosyltransferase/glycogen phosphorylase"/>
    <property type="match status" value="1"/>
</dbReference>
<evidence type="ECO:0000313" key="3">
    <source>
        <dbReference type="Proteomes" id="UP001305815"/>
    </source>
</evidence>
<evidence type="ECO:0000259" key="1">
    <source>
        <dbReference type="Pfam" id="PF00534"/>
    </source>
</evidence>
<protein>
    <recommendedName>
        <fullName evidence="1">Glycosyl transferase family 1 domain-containing protein</fullName>
    </recommendedName>
</protein>
<evidence type="ECO:0000313" key="2">
    <source>
        <dbReference type="EMBL" id="BDZ78152.1"/>
    </source>
</evidence>
<dbReference type="Pfam" id="PF00534">
    <property type="entry name" value="Glycos_transf_1"/>
    <property type="match status" value="1"/>
</dbReference>
<organism evidence="2 3">
    <name type="scientific">Claveliimonas bilis</name>
    <dbReference type="NCBI Taxonomy" id="3028070"/>
    <lineage>
        <taxon>Bacteria</taxon>
        <taxon>Bacillati</taxon>
        <taxon>Bacillota</taxon>
        <taxon>Clostridia</taxon>
        <taxon>Lachnospirales</taxon>
        <taxon>Lachnospiraceae</taxon>
        <taxon>Claveliimonas</taxon>
    </lineage>
</organism>
<dbReference type="EMBL" id="AP027742">
    <property type="protein sequence ID" value="BDZ78152.1"/>
    <property type="molecule type" value="Genomic_DNA"/>
</dbReference>
<accession>A0ABN6Z6C6</accession>
<name>A0ABN6Z6C6_9FIRM</name>
<gene>
    <name evidence="2" type="ORF">Lac1_23350</name>
</gene>
<dbReference type="InterPro" id="IPR001296">
    <property type="entry name" value="Glyco_trans_1"/>
</dbReference>
<dbReference type="RefSeq" id="WP_316265155.1">
    <property type="nucleotide sequence ID" value="NZ_AP027742.1"/>
</dbReference>
<feature type="domain" description="Glycosyl transferase family 1" evidence="1">
    <location>
        <begin position="178"/>
        <end position="338"/>
    </location>
</feature>
<reference evidence="3" key="1">
    <citation type="journal article" date="2023" name="Int. J. Syst. Evol. Microbiol.">
        <title>Claveliimonas bilis gen. nov., sp. nov., deoxycholic acid-producing bacteria isolated from human faeces, and reclassification of Sellimonas monacensis Zenner et al. 2021 as Claveliimonas monacensis comb. nov.</title>
        <authorList>
            <person name="Hisatomi A."/>
            <person name="Kastawa N.W.E.P.G."/>
            <person name="Song I."/>
            <person name="Ohkuma M."/>
            <person name="Fukiya S."/>
            <person name="Sakamoto M."/>
        </authorList>
    </citation>
    <scope>NUCLEOTIDE SEQUENCE [LARGE SCALE GENOMIC DNA]</scope>
    <source>
        <strain evidence="3">12BBH14</strain>
    </source>
</reference>
<sequence length="368" mass="42828">MKILHICNISNRKDSGMSVVIPQHLNVQSRIEQVICINFCSTHFKLCDNVKYYALDGFSRNKIKYILKNIGKIDLVIFHGMYLPNLWKIWRYFVMKKNIPYVVVPHGSSTNFAQRKSKLKKRLANIVCVNSYMKNSQAIHFLSYQEMKETKKRWKERYFIVGNGIYPAEKNEYQSCKKSSIDLVYIGRLDIYHKGLDILLEACKEIDDYLRKYTVKIYLYGSDVCGDKEKLIDMIRKFEISDIVKVCDPIYEEEKRKILNSTDYFIQTSRFEGMPMGILEALSYGIPVIVSEGTGMAELVLNNECGWVGNNSVDISKAIIKAIDSKKDQKKYEENAFKCAKLFFWDSIAKETINNYKKIINEQVDVSE</sequence>
<proteinExistence type="predicted"/>
<dbReference type="Gene3D" id="3.40.50.2000">
    <property type="entry name" value="Glycogen Phosphorylase B"/>
    <property type="match status" value="2"/>
</dbReference>
<keyword evidence="3" id="KW-1185">Reference proteome</keyword>
<dbReference type="PANTHER" id="PTHR12526:SF630">
    <property type="entry name" value="GLYCOSYLTRANSFERASE"/>
    <property type="match status" value="1"/>
</dbReference>